<name>A0A1G6SU57_9ACTN</name>
<proteinExistence type="predicted"/>
<dbReference type="AlphaFoldDB" id="A0A1G6SU57"/>
<evidence type="ECO:0000313" key="1">
    <source>
        <dbReference type="EMBL" id="SDD20363.1"/>
    </source>
</evidence>
<dbReference type="STRING" id="1045774.SAMN05421872_106282"/>
<accession>A0A1G6SU57</accession>
<evidence type="ECO:0000313" key="2">
    <source>
        <dbReference type="Proteomes" id="UP000199034"/>
    </source>
</evidence>
<reference evidence="2" key="1">
    <citation type="submission" date="2016-10" db="EMBL/GenBank/DDBJ databases">
        <authorList>
            <person name="Varghese N."/>
            <person name="Submissions S."/>
        </authorList>
    </citation>
    <scope>NUCLEOTIDE SEQUENCE [LARGE SCALE GENOMIC DNA]</scope>
    <source>
        <strain evidence="2">CGMCC 4.6858</strain>
    </source>
</reference>
<dbReference type="EMBL" id="FMZM01000006">
    <property type="protein sequence ID" value="SDD20363.1"/>
    <property type="molecule type" value="Genomic_DNA"/>
</dbReference>
<protein>
    <submittedName>
        <fullName evidence="1">Uncharacterized protein</fullName>
    </submittedName>
</protein>
<sequence>MPTPPPELGELALERVRERISAYVYGNILVLAALATTTPHSVEDGHAALVVIATTATTFLAHVLAHLVAHQIGADHSAGGAAPDRSSLRDALPIASSGSVPALILLVAWLGHLPPTGAVLVSAGVVVVRLAGLGMVTSRFSGRRSRLSDLWMGLVLAVLSGVVVVLKVWLTH</sequence>
<dbReference type="OrthoDB" id="5193366at2"/>
<dbReference type="Proteomes" id="UP000199034">
    <property type="component" value="Unassembled WGS sequence"/>
</dbReference>
<organism evidence="1 2">
    <name type="scientific">Nocardioides lianchengensis</name>
    <dbReference type="NCBI Taxonomy" id="1045774"/>
    <lineage>
        <taxon>Bacteria</taxon>
        <taxon>Bacillati</taxon>
        <taxon>Actinomycetota</taxon>
        <taxon>Actinomycetes</taxon>
        <taxon>Propionibacteriales</taxon>
        <taxon>Nocardioidaceae</taxon>
        <taxon>Nocardioides</taxon>
    </lineage>
</organism>
<keyword evidence="2" id="KW-1185">Reference proteome</keyword>
<dbReference type="RefSeq" id="WP_090856428.1">
    <property type="nucleotide sequence ID" value="NZ_FMZM01000006.1"/>
</dbReference>
<gene>
    <name evidence="1" type="ORF">SAMN05421872_106282</name>
</gene>